<dbReference type="SUPFAM" id="SSF48371">
    <property type="entry name" value="ARM repeat"/>
    <property type="match status" value="1"/>
</dbReference>
<gene>
    <name evidence="1" type="ORF">HYR64_06575</name>
</gene>
<dbReference type="Pfam" id="PF13646">
    <property type="entry name" value="HEAT_2"/>
    <property type="match status" value="1"/>
</dbReference>
<sequence length="144" mass="15072">MRAYALLLAFAVGVQGCSPSAGQRSTPVTQEAAMAGTPASQAERIPYLIGKLTIPDEERLTDAKTGAVSEGLAARNELIAIGEPAVPALIEALKSKDDWTKAYALEALGAMRERKAVAALIGVLHGAGKPWIRETAAYELGGDR</sequence>
<dbReference type="InterPro" id="IPR011989">
    <property type="entry name" value="ARM-like"/>
</dbReference>
<dbReference type="PROSITE" id="PS51257">
    <property type="entry name" value="PROKAR_LIPOPROTEIN"/>
    <property type="match status" value="1"/>
</dbReference>
<dbReference type="Proteomes" id="UP000727962">
    <property type="component" value="Unassembled WGS sequence"/>
</dbReference>
<dbReference type="AlphaFoldDB" id="A0A931LSP0"/>
<accession>A0A931LSP0</accession>
<proteinExistence type="predicted"/>
<evidence type="ECO:0000313" key="1">
    <source>
        <dbReference type="EMBL" id="MBI1756755.1"/>
    </source>
</evidence>
<evidence type="ECO:0000313" key="2">
    <source>
        <dbReference type="Proteomes" id="UP000727962"/>
    </source>
</evidence>
<protein>
    <submittedName>
        <fullName evidence="1">HEAT repeat domain-containing protein</fullName>
    </submittedName>
</protein>
<dbReference type="EMBL" id="JACOSL010000039">
    <property type="protein sequence ID" value="MBI1756755.1"/>
    <property type="molecule type" value="Genomic_DNA"/>
</dbReference>
<reference evidence="1" key="1">
    <citation type="submission" date="2020-07" db="EMBL/GenBank/DDBJ databases">
        <title>Huge and variable diversity of episymbiotic CPR bacteria and DPANN archaea in groundwater ecosystems.</title>
        <authorList>
            <person name="He C.Y."/>
            <person name="Keren R."/>
            <person name="Whittaker M."/>
            <person name="Farag I.F."/>
            <person name="Doudna J."/>
            <person name="Cate J.H.D."/>
            <person name="Banfield J.F."/>
        </authorList>
    </citation>
    <scope>NUCLEOTIDE SEQUENCE</scope>
    <source>
        <strain evidence="1">NC_groundwater_17_Pr7_B-0.1um_64_12</strain>
    </source>
</reference>
<organism evidence="1 2">
    <name type="scientific">Fimbriimonas ginsengisoli</name>
    <dbReference type="NCBI Taxonomy" id="1005039"/>
    <lineage>
        <taxon>Bacteria</taxon>
        <taxon>Bacillati</taxon>
        <taxon>Armatimonadota</taxon>
        <taxon>Fimbriimonadia</taxon>
        <taxon>Fimbriimonadales</taxon>
        <taxon>Fimbriimonadaceae</taxon>
        <taxon>Fimbriimonas</taxon>
    </lineage>
</organism>
<dbReference type="Gene3D" id="1.25.10.10">
    <property type="entry name" value="Leucine-rich Repeat Variant"/>
    <property type="match status" value="1"/>
</dbReference>
<comment type="caution">
    <text evidence="1">The sequence shown here is derived from an EMBL/GenBank/DDBJ whole genome shotgun (WGS) entry which is preliminary data.</text>
</comment>
<dbReference type="InterPro" id="IPR016024">
    <property type="entry name" value="ARM-type_fold"/>
</dbReference>
<name>A0A931LSP0_FIMGI</name>